<organism evidence="6 7">
    <name type="scientific">Terracoccus luteus</name>
    <dbReference type="NCBI Taxonomy" id="53356"/>
    <lineage>
        <taxon>Bacteria</taxon>
        <taxon>Bacillati</taxon>
        <taxon>Actinomycetota</taxon>
        <taxon>Actinomycetes</taxon>
        <taxon>Micrococcales</taxon>
        <taxon>Intrasporangiaceae</taxon>
        <taxon>Terracoccus</taxon>
    </lineage>
</organism>
<keyword evidence="7" id="KW-1185">Reference proteome</keyword>
<sequence>MTTVDVAAARRLAGTVRSMALQESYELTLQSVARTALTVVPGCEHASVSLRHANDRIRTPAATDGVALLLDARQYQLDEGPCLDAVRNEPVVVTGDLGDDEAEGGRGRWSQWSRSAREAGVRSVLSVRVGIPGTVLGSLNLYADPPRAYDRDAVALARLFADHAATAMALSNELVGLRSALATRHTIGLAQGVLMQRYSLDVDAAFAVLQRHSQDTNTKLRDLATAVVEGRDVI</sequence>
<dbReference type="SMART" id="SM00065">
    <property type="entry name" value="GAF"/>
    <property type="match status" value="1"/>
</dbReference>
<dbReference type="PIRSF" id="PIRSF036625">
    <property type="entry name" value="GAF_ANTAR"/>
    <property type="match status" value="1"/>
</dbReference>
<dbReference type="InterPro" id="IPR012074">
    <property type="entry name" value="GAF_ANTAR"/>
</dbReference>
<evidence type="ECO:0000259" key="5">
    <source>
        <dbReference type="PROSITE" id="PS50921"/>
    </source>
</evidence>
<dbReference type="InterPro" id="IPR011006">
    <property type="entry name" value="CheY-like_superfamily"/>
</dbReference>
<dbReference type="Gene3D" id="3.30.450.40">
    <property type="match status" value="1"/>
</dbReference>
<dbReference type="SUPFAM" id="SSF55781">
    <property type="entry name" value="GAF domain-like"/>
    <property type="match status" value="1"/>
</dbReference>
<dbReference type="InterPro" id="IPR003018">
    <property type="entry name" value="GAF"/>
</dbReference>
<dbReference type="Gene3D" id="1.10.10.10">
    <property type="entry name" value="Winged helix-like DNA-binding domain superfamily/Winged helix DNA-binding domain"/>
    <property type="match status" value="1"/>
</dbReference>
<dbReference type="InterPro" id="IPR029016">
    <property type="entry name" value="GAF-like_dom_sf"/>
</dbReference>
<proteinExistence type="predicted"/>
<dbReference type="Proteomes" id="UP000278440">
    <property type="component" value="Unassembled WGS sequence"/>
</dbReference>
<dbReference type="GO" id="GO:0016301">
    <property type="term" value="F:kinase activity"/>
    <property type="evidence" value="ECO:0007669"/>
    <property type="project" value="UniProtKB-KW"/>
</dbReference>
<dbReference type="Pfam" id="PF03861">
    <property type="entry name" value="ANTAR"/>
    <property type="match status" value="1"/>
</dbReference>
<dbReference type="OrthoDB" id="4935162at2"/>
<reference evidence="6 7" key="1">
    <citation type="submission" date="2018-10" db="EMBL/GenBank/DDBJ databases">
        <title>Sequencing the genomes of 1000 actinobacteria strains.</title>
        <authorList>
            <person name="Klenk H.-P."/>
        </authorList>
    </citation>
    <scope>NUCLEOTIDE SEQUENCE [LARGE SCALE GENOMIC DNA]</scope>
    <source>
        <strain evidence="6 7">DSM 44267</strain>
    </source>
</reference>
<dbReference type="EMBL" id="RBXT01000001">
    <property type="protein sequence ID" value="RKT76839.1"/>
    <property type="molecule type" value="Genomic_DNA"/>
</dbReference>
<evidence type="ECO:0000313" key="7">
    <source>
        <dbReference type="Proteomes" id="UP000278440"/>
    </source>
</evidence>
<dbReference type="InterPro" id="IPR005561">
    <property type="entry name" value="ANTAR"/>
</dbReference>
<keyword evidence="1" id="KW-0808">Transferase</keyword>
<evidence type="ECO:0000256" key="3">
    <source>
        <dbReference type="ARBA" id="ARBA00023015"/>
    </source>
</evidence>
<evidence type="ECO:0000256" key="4">
    <source>
        <dbReference type="ARBA" id="ARBA00023163"/>
    </source>
</evidence>
<dbReference type="PROSITE" id="PS50921">
    <property type="entry name" value="ANTAR"/>
    <property type="match status" value="1"/>
</dbReference>
<name>A0A495XTB7_9MICO</name>
<evidence type="ECO:0000256" key="2">
    <source>
        <dbReference type="ARBA" id="ARBA00022777"/>
    </source>
</evidence>
<comment type="caution">
    <text evidence="6">The sequence shown here is derived from an EMBL/GenBank/DDBJ whole genome shotgun (WGS) entry which is preliminary data.</text>
</comment>
<protein>
    <submittedName>
        <fullName evidence="6">GAF domain-containing protein</fullName>
    </submittedName>
</protein>
<accession>A0A495XTB7</accession>
<feature type="domain" description="ANTAR" evidence="5">
    <location>
        <begin position="167"/>
        <end position="228"/>
    </location>
</feature>
<gene>
    <name evidence="6" type="ORF">DFJ68_0241</name>
</gene>
<dbReference type="SUPFAM" id="SSF52172">
    <property type="entry name" value="CheY-like"/>
    <property type="match status" value="1"/>
</dbReference>
<dbReference type="RefSeq" id="WP_121030351.1">
    <property type="nucleotide sequence ID" value="NZ_RBXT01000001.1"/>
</dbReference>
<keyword evidence="2" id="KW-0418">Kinase</keyword>
<dbReference type="AlphaFoldDB" id="A0A495XTB7"/>
<dbReference type="SMART" id="SM01012">
    <property type="entry name" value="ANTAR"/>
    <property type="match status" value="1"/>
</dbReference>
<keyword evidence="4" id="KW-0804">Transcription</keyword>
<dbReference type="InterPro" id="IPR036388">
    <property type="entry name" value="WH-like_DNA-bd_sf"/>
</dbReference>
<evidence type="ECO:0000256" key="1">
    <source>
        <dbReference type="ARBA" id="ARBA00022679"/>
    </source>
</evidence>
<keyword evidence="3" id="KW-0805">Transcription regulation</keyword>
<evidence type="ECO:0000313" key="6">
    <source>
        <dbReference type="EMBL" id="RKT76839.1"/>
    </source>
</evidence>
<dbReference type="GO" id="GO:0003723">
    <property type="term" value="F:RNA binding"/>
    <property type="evidence" value="ECO:0007669"/>
    <property type="project" value="InterPro"/>
</dbReference>
<dbReference type="Pfam" id="PF13185">
    <property type="entry name" value="GAF_2"/>
    <property type="match status" value="1"/>
</dbReference>